<dbReference type="Pfam" id="PF00149">
    <property type="entry name" value="Metallophos"/>
    <property type="match status" value="1"/>
</dbReference>
<gene>
    <name evidence="2" type="ORF">K505DRAFT_345929</name>
</gene>
<dbReference type="EMBL" id="MU001765">
    <property type="protein sequence ID" value="KAF2799380.1"/>
    <property type="molecule type" value="Genomic_DNA"/>
</dbReference>
<dbReference type="AlphaFoldDB" id="A0A6A6XSF7"/>
<proteinExistence type="predicted"/>
<reference evidence="2" key="1">
    <citation type="journal article" date="2020" name="Stud. Mycol.">
        <title>101 Dothideomycetes genomes: a test case for predicting lifestyles and emergence of pathogens.</title>
        <authorList>
            <person name="Haridas S."/>
            <person name="Albert R."/>
            <person name="Binder M."/>
            <person name="Bloem J."/>
            <person name="Labutti K."/>
            <person name="Salamov A."/>
            <person name="Andreopoulos B."/>
            <person name="Baker S."/>
            <person name="Barry K."/>
            <person name="Bills G."/>
            <person name="Bluhm B."/>
            <person name="Cannon C."/>
            <person name="Castanera R."/>
            <person name="Culley D."/>
            <person name="Daum C."/>
            <person name="Ezra D."/>
            <person name="Gonzalez J."/>
            <person name="Henrissat B."/>
            <person name="Kuo A."/>
            <person name="Liang C."/>
            <person name="Lipzen A."/>
            <person name="Lutzoni F."/>
            <person name="Magnuson J."/>
            <person name="Mondo S."/>
            <person name="Nolan M."/>
            <person name="Ohm R."/>
            <person name="Pangilinan J."/>
            <person name="Park H.-J."/>
            <person name="Ramirez L."/>
            <person name="Alfaro M."/>
            <person name="Sun H."/>
            <person name="Tritt A."/>
            <person name="Yoshinaga Y."/>
            <person name="Zwiers L.-H."/>
            <person name="Turgeon B."/>
            <person name="Goodwin S."/>
            <person name="Spatafora J."/>
            <person name="Crous P."/>
            <person name="Grigoriev I."/>
        </authorList>
    </citation>
    <scope>NUCLEOTIDE SEQUENCE</scope>
    <source>
        <strain evidence="2">CBS 109.77</strain>
    </source>
</reference>
<keyword evidence="3" id="KW-1185">Reference proteome</keyword>
<evidence type="ECO:0000259" key="1">
    <source>
        <dbReference type="Pfam" id="PF00149"/>
    </source>
</evidence>
<dbReference type="SUPFAM" id="SSF56300">
    <property type="entry name" value="Metallo-dependent phosphatases"/>
    <property type="match status" value="1"/>
</dbReference>
<accession>A0A6A6XSF7</accession>
<dbReference type="CDD" id="cd07379">
    <property type="entry name" value="MPP_239FB"/>
    <property type="match status" value="1"/>
</dbReference>
<dbReference type="Gene3D" id="3.60.21.10">
    <property type="match status" value="1"/>
</dbReference>
<sequence length="240" mass="26764">MSVRTRFLIMSDTHNQWPYSDCDKAPKVDVLLHCGDLTQVSGLPSFRKAIANIKTIDAELKLVIAGNHDLELDEDWTRDNMEGGDDLEDSTHTFTLFPGVHFIVYASPYTPEFNGYAFAYSSEDRFNDGLDPIPDTVDIIMTHGPPIFKSSAYQLDINDKDGHYGCDKLAKAVRRSKPTLHCFGHLHEGRGRYSPVNITLLKDDGTALEVNPLLTIKETLLVNAAMRDGQGQERVVVLGL</sequence>
<dbReference type="Proteomes" id="UP000799757">
    <property type="component" value="Unassembled WGS sequence"/>
</dbReference>
<feature type="domain" description="Calcineurin-like phosphoesterase" evidence="1">
    <location>
        <begin position="6"/>
        <end position="188"/>
    </location>
</feature>
<organism evidence="2 3">
    <name type="scientific">Melanomma pulvis-pyrius CBS 109.77</name>
    <dbReference type="NCBI Taxonomy" id="1314802"/>
    <lineage>
        <taxon>Eukaryota</taxon>
        <taxon>Fungi</taxon>
        <taxon>Dikarya</taxon>
        <taxon>Ascomycota</taxon>
        <taxon>Pezizomycotina</taxon>
        <taxon>Dothideomycetes</taxon>
        <taxon>Pleosporomycetidae</taxon>
        <taxon>Pleosporales</taxon>
        <taxon>Melanommataceae</taxon>
        <taxon>Melanomma</taxon>
    </lineage>
</organism>
<dbReference type="InterPro" id="IPR004843">
    <property type="entry name" value="Calcineurin-like_PHP"/>
</dbReference>
<dbReference type="OrthoDB" id="630188at2759"/>
<evidence type="ECO:0000313" key="3">
    <source>
        <dbReference type="Proteomes" id="UP000799757"/>
    </source>
</evidence>
<name>A0A6A6XSF7_9PLEO</name>
<dbReference type="PANTHER" id="PTHR12905:SF0">
    <property type="entry name" value="CALCINEURIN-LIKE PHOSPHOESTERASE DOMAIN-CONTAINING PROTEIN"/>
    <property type="match status" value="1"/>
</dbReference>
<evidence type="ECO:0000313" key="2">
    <source>
        <dbReference type="EMBL" id="KAF2799380.1"/>
    </source>
</evidence>
<dbReference type="GO" id="GO:0016787">
    <property type="term" value="F:hydrolase activity"/>
    <property type="evidence" value="ECO:0007669"/>
    <property type="project" value="InterPro"/>
</dbReference>
<protein>
    <submittedName>
        <fullName evidence="2">Metallo-dependent phosphatase</fullName>
    </submittedName>
</protein>
<dbReference type="InterPro" id="IPR051693">
    <property type="entry name" value="UPF0046_metallophosphoest"/>
</dbReference>
<dbReference type="InterPro" id="IPR029052">
    <property type="entry name" value="Metallo-depent_PP-like"/>
</dbReference>
<dbReference type="PANTHER" id="PTHR12905">
    <property type="entry name" value="METALLOPHOSPHOESTERASE"/>
    <property type="match status" value="1"/>
</dbReference>